<dbReference type="AlphaFoldDB" id="A0A381Q8F7"/>
<gene>
    <name evidence="2" type="ORF">METZ01_LOCUS28466</name>
</gene>
<name>A0A381Q8F7_9ZZZZ</name>
<feature type="non-terminal residue" evidence="2">
    <location>
        <position position="1"/>
    </location>
</feature>
<keyword evidence="1" id="KW-1133">Transmembrane helix</keyword>
<reference evidence="2" key="1">
    <citation type="submission" date="2018-05" db="EMBL/GenBank/DDBJ databases">
        <authorList>
            <person name="Lanie J.A."/>
            <person name="Ng W.-L."/>
            <person name="Kazmierczak K.M."/>
            <person name="Andrzejewski T.M."/>
            <person name="Davidsen T.M."/>
            <person name="Wayne K.J."/>
            <person name="Tettelin H."/>
            <person name="Glass J.I."/>
            <person name="Rusch D."/>
            <person name="Podicherti R."/>
            <person name="Tsui H.-C.T."/>
            <person name="Winkler M.E."/>
        </authorList>
    </citation>
    <scope>NUCLEOTIDE SEQUENCE</scope>
</reference>
<feature type="transmembrane region" description="Helical" evidence="1">
    <location>
        <begin position="88"/>
        <end position="109"/>
    </location>
</feature>
<sequence length="186" mass="20837">VSQSTTDHLINCEDCAKKYARLTTLVHSIKLAEEPDLLASISSERLSRQRRRIMHRIGIMVGSELPASILRFPTFFTQTTEPRFNNHRWLAVSMVAAGLFVGVIGGQLFDLPQISNLGSVPFVQDITKHILMVEPDQASQTNNPYDQIDIMTFSEIEIALEASSATELYTLDIMTPRVYEVAINAQ</sequence>
<protein>
    <submittedName>
        <fullName evidence="2">Uncharacterized protein</fullName>
    </submittedName>
</protein>
<evidence type="ECO:0000256" key="1">
    <source>
        <dbReference type="SAM" id="Phobius"/>
    </source>
</evidence>
<dbReference type="EMBL" id="UINC01001251">
    <property type="protein sequence ID" value="SUZ75612.1"/>
    <property type="molecule type" value="Genomic_DNA"/>
</dbReference>
<keyword evidence="1" id="KW-0472">Membrane</keyword>
<proteinExistence type="predicted"/>
<accession>A0A381Q8F7</accession>
<evidence type="ECO:0000313" key="2">
    <source>
        <dbReference type="EMBL" id="SUZ75612.1"/>
    </source>
</evidence>
<organism evidence="2">
    <name type="scientific">marine metagenome</name>
    <dbReference type="NCBI Taxonomy" id="408172"/>
    <lineage>
        <taxon>unclassified sequences</taxon>
        <taxon>metagenomes</taxon>
        <taxon>ecological metagenomes</taxon>
    </lineage>
</organism>
<keyword evidence="1" id="KW-0812">Transmembrane</keyword>